<keyword evidence="2" id="KW-0349">Heme</keyword>
<evidence type="ECO:0000313" key="3">
    <source>
        <dbReference type="EMBL" id="URN17522.1"/>
    </source>
</evidence>
<proteinExistence type="inferred from homology"/>
<dbReference type="InterPro" id="IPR017972">
    <property type="entry name" value="Cyt_P450_CS"/>
</dbReference>
<dbReference type="InterPro" id="IPR002397">
    <property type="entry name" value="Cyt_P450_B"/>
</dbReference>
<sequence length="412" mass="45410">MTVSPADSLLDPLEVMGRLLAPEGKQDPYPLYEKMRAHGPVVDVGGVHVFVTGHAECARALREPDLLSTDAAVQDARLPGWRDHASWRWLTRNMLFSNDPDHERFRRFFGGAFSARSVAAWRPLVERRAEETVRHVVELGADGSVVDLVPEFSYRMATGVIGELLGIPDQDQPGLRGIIGDITMTLEPIRDLKQLLPGDAAMEKLADYFGDLVARRRAEPRDDLTSAFVRARDAGGELSEEELVANLMLLLVAAVEAPQDLLGNMVRLALEHPEEGERLRTDPQAAPGFVEETLRFEPAAQVLNRVAARDLDFFGVKVAEGVPLTLLIAAGNRDPRRFTDPGVFDPSRRDNQALTFSGGAHYCLGAALARMSAETVVPLLLRRLPRMELAGPATFRDQLVQRGHDRLLVTAI</sequence>
<dbReference type="Pfam" id="PF00067">
    <property type="entry name" value="p450"/>
    <property type="match status" value="1"/>
</dbReference>
<accession>A0ABY4TL70</accession>
<dbReference type="InterPro" id="IPR001128">
    <property type="entry name" value="Cyt_P450"/>
</dbReference>
<evidence type="ECO:0000256" key="2">
    <source>
        <dbReference type="RuleBase" id="RU000461"/>
    </source>
</evidence>
<dbReference type="Proteomes" id="UP001056383">
    <property type="component" value="Chromosome"/>
</dbReference>
<protein>
    <submittedName>
        <fullName evidence="3">Cytochrome P450</fullName>
    </submittedName>
</protein>
<dbReference type="InterPro" id="IPR036396">
    <property type="entry name" value="Cyt_P450_sf"/>
</dbReference>
<dbReference type="CDD" id="cd20625">
    <property type="entry name" value="CYP164-like"/>
    <property type="match status" value="1"/>
</dbReference>
<reference evidence="3" key="1">
    <citation type="submission" date="2022-04" db="EMBL/GenBank/DDBJ databases">
        <title>Systematic whole-genome sequencing reveals an unexpected diversity among actinomycetoma pathogens and provides insights into their antibacterial susceptibilities.</title>
        <authorList>
            <person name="Watson A.K."/>
            <person name="Kepplinger B."/>
            <person name="Bakhiet S.M."/>
            <person name="Mhmoud N.A."/>
            <person name="Chapman J."/>
            <person name="Allenby N."/>
            <person name="Mickiewicz K."/>
            <person name="Goodfellow M."/>
            <person name="Fahal A.H."/>
            <person name="Errington J."/>
        </authorList>
    </citation>
    <scope>NUCLEOTIDE SEQUENCE</scope>
    <source>
        <strain evidence="3">SD 504</strain>
    </source>
</reference>
<keyword evidence="2" id="KW-0560">Oxidoreductase</keyword>
<dbReference type="SUPFAM" id="SSF48264">
    <property type="entry name" value="Cytochrome P450"/>
    <property type="match status" value="1"/>
</dbReference>
<dbReference type="Gene3D" id="1.10.630.10">
    <property type="entry name" value="Cytochrome P450"/>
    <property type="match status" value="1"/>
</dbReference>
<comment type="similarity">
    <text evidence="1 2">Belongs to the cytochrome P450 family.</text>
</comment>
<keyword evidence="2" id="KW-0503">Monooxygenase</keyword>
<dbReference type="PANTHER" id="PTHR46696:SF1">
    <property type="entry name" value="CYTOCHROME P450 YJIB-RELATED"/>
    <property type="match status" value="1"/>
</dbReference>
<dbReference type="PROSITE" id="PS00086">
    <property type="entry name" value="CYTOCHROME_P450"/>
    <property type="match status" value="1"/>
</dbReference>
<name>A0ABY4TL70_9ACTN</name>
<gene>
    <name evidence="3" type="ORF">MW084_18060</name>
</gene>
<evidence type="ECO:0000313" key="4">
    <source>
        <dbReference type="Proteomes" id="UP001056383"/>
    </source>
</evidence>
<organism evidence="3 4">
    <name type="scientific">Streptomyces sudanensis</name>
    <dbReference type="NCBI Taxonomy" id="436397"/>
    <lineage>
        <taxon>Bacteria</taxon>
        <taxon>Bacillati</taxon>
        <taxon>Actinomycetota</taxon>
        <taxon>Actinomycetes</taxon>
        <taxon>Kitasatosporales</taxon>
        <taxon>Streptomycetaceae</taxon>
        <taxon>Streptomyces</taxon>
    </lineage>
</organism>
<dbReference type="PRINTS" id="PR00359">
    <property type="entry name" value="BP450"/>
</dbReference>
<keyword evidence="2" id="KW-0479">Metal-binding</keyword>
<keyword evidence="2" id="KW-0408">Iron</keyword>
<dbReference type="RefSeq" id="WP_275563684.1">
    <property type="nucleotide sequence ID" value="NZ_CP095474.1"/>
</dbReference>
<dbReference type="EMBL" id="CP095474">
    <property type="protein sequence ID" value="URN17522.1"/>
    <property type="molecule type" value="Genomic_DNA"/>
</dbReference>
<keyword evidence="4" id="KW-1185">Reference proteome</keyword>
<dbReference type="PANTHER" id="PTHR46696">
    <property type="entry name" value="P450, PUTATIVE (EUROFUNG)-RELATED"/>
    <property type="match status" value="1"/>
</dbReference>
<evidence type="ECO:0000256" key="1">
    <source>
        <dbReference type="ARBA" id="ARBA00010617"/>
    </source>
</evidence>